<protein>
    <submittedName>
        <fullName evidence="12">Uncharacterized protein</fullName>
    </submittedName>
</protein>
<feature type="non-terminal residue" evidence="12">
    <location>
        <position position="745"/>
    </location>
</feature>
<dbReference type="EMBL" id="OV170225">
    <property type="protein sequence ID" value="CAH0725567.1"/>
    <property type="molecule type" value="Genomic_DNA"/>
</dbReference>
<evidence type="ECO:0000256" key="3">
    <source>
        <dbReference type="ARBA" id="ARBA00022737"/>
    </source>
</evidence>
<dbReference type="Pfam" id="PF07776">
    <property type="entry name" value="zf-AD"/>
    <property type="match status" value="1"/>
</dbReference>
<feature type="region of interest" description="Disordered" evidence="9">
    <location>
        <begin position="570"/>
        <end position="590"/>
    </location>
</feature>
<organism evidence="12 13">
    <name type="scientific">Brenthis ino</name>
    <name type="common">lesser marbled fritillary</name>
    <dbReference type="NCBI Taxonomy" id="405034"/>
    <lineage>
        <taxon>Eukaryota</taxon>
        <taxon>Metazoa</taxon>
        <taxon>Ecdysozoa</taxon>
        <taxon>Arthropoda</taxon>
        <taxon>Hexapoda</taxon>
        <taxon>Insecta</taxon>
        <taxon>Pterygota</taxon>
        <taxon>Neoptera</taxon>
        <taxon>Endopterygota</taxon>
        <taxon>Lepidoptera</taxon>
        <taxon>Glossata</taxon>
        <taxon>Ditrysia</taxon>
        <taxon>Papilionoidea</taxon>
        <taxon>Nymphalidae</taxon>
        <taxon>Heliconiinae</taxon>
        <taxon>Argynnini</taxon>
        <taxon>Brenthis</taxon>
    </lineage>
</organism>
<dbReference type="PROSITE" id="PS50157">
    <property type="entry name" value="ZINC_FINGER_C2H2_2"/>
    <property type="match status" value="4"/>
</dbReference>
<dbReference type="AlphaFoldDB" id="A0A8J9V5E7"/>
<comment type="subcellular location">
    <subcellularLocation>
        <location evidence="1">Nucleus</location>
    </subcellularLocation>
</comment>
<sequence>MDEKSFVWTSELTRRFFELRFQNEWLFKKKKQPWSEFHKILLENGFPEDMTVKHLRKKWAYTYNVSMSYRIAKKTKNKSWKYYRMFEKHFGKTEMLDKYESWNDEWRLKLIICVTEAKEVKLDFQNMWLTVETALRSQDLPLDCCIQDLKGLWHYIRTTFNRKHRLVLRKTASPEDWNLYQPMMEYFMKHEPEYLRRLESMSARSLARAQWREKHVPREKNTDNDVLEEFQWSKDITESFIQIRLQHDWLFRDRKWAWNNLRAIMIEEYGFPKTLTGREICRKWAATYAEYQKAKATNNKSWVYYTLFELYFGEGSLSLNPLVDWQEEWVQNFISTRTHLDHLFRLSSKNIEDSWREVEKRLRVIGIPLDHSLLELSKIWRHLLKTYRWKHKFANKGILNEQWPYYEAMAKYTEVHESQALKEQKEDNYDDVIDDDIEDDMKLFELKQRLSLVKPKFEVLETNLCRSCSSEDGCVSIYNHLDNEGLDLAYKLRVIGGVEVDQSDTLPSQICLNCVKELECAYKFRRKCQDADRELRSNSDKIKIEIQTDSNHQLKDDDITESHDFDGLHYDDLPDEATQPKRDIKSERKAGRRKKVAKLRYDYWKVCEVCGKHTRNLLSHLDVHSSEKLYSCEICEKKFKFKSGLIVHKAVHNPTPKKTCEVCGKSFHIMAQYRRHYAYHANERKFECETCGKRFNSLDILKVHNRSHTDERPFSCSECGKTFRTAGCVSRHRRIVHRNIKVIKK</sequence>
<dbReference type="SMART" id="SM00868">
    <property type="entry name" value="zf-AD"/>
    <property type="match status" value="1"/>
</dbReference>
<dbReference type="InterPro" id="IPR036236">
    <property type="entry name" value="Znf_C2H2_sf"/>
</dbReference>
<dbReference type="PANTHER" id="PTHR23226">
    <property type="entry name" value="ZINC FINGER AND SCAN DOMAIN-CONTAINING"/>
    <property type="match status" value="1"/>
</dbReference>
<dbReference type="SUPFAM" id="SSF57716">
    <property type="entry name" value="Glucocorticoid receptor-like (DNA-binding domain)"/>
    <property type="match status" value="1"/>
</dbReference>
<feature type="compositionally biased region" description="Basic and acidic residues" evidence="9">
    <location>
        <begin position="570"/>
        <end position="589"/>
    </location>
</feature>
<feature type="domain" description="C2H2-type" evidence="10">
    <location>
        <begin position="714"/>
        <end position="742"/>
    </location>
</feature>
<evidence type="ECO:0000313" key="12">
    <source>
        <dbReference type="EMBL" id="CAH0725567.1"/>
    </source>
</evidence>
<evidence type="ECO:0000256" key="4">
    <source>
        <dbReference type="ARBA" id="ARBA00022771"/>
    </source>
</evidence>
<gene>
    <name evidence="12" type="ORF">BINO364_LOCUS11138</name>
</gene>
<keyword evidence="5 8" id="KW-0862">Zinc</keyword>
<evidence type="ECO:0000256" key="1">
    <source>
        <dbReference type="ARBA" id="ARBA00004123"/>
    </source>
</evidence>
<evidence type="ECO:0000256" key="6">
    <source>
        <dbReference type="ARBA" id="ARBA00023242"/>
    </source>
</evidence>
<evidence type="ECO:0000256" key="8">
    <source>
        <dbReference type="PROSITE-ProRule" id="PRU01263"/>
    </source>
</evidence>
<feature type="binding site" evidence="8">
    <location>
        <position position="514"/>
    </location>
    <ligand>
        <name>Zn(2+)</name>
        <dbReference type="ChEBI" id="CHEBI:29105"/>
    </ligand>
</feature>
<feature type="domain" description="ZAD" evidence="11">
    <location>
        <begin position="463"/>
        <end position="538"/>
    </location>
</feature>
<evidence type="ECO:0000313" key="13">
    <source>
        <dbReference type="Proteomes" id="UP000838878"/>
    </source>
</evidence>
<dbReference type="GO" id="GO:0005634">
    <property type="term" value="C:nucleus"/>
    <property type="evidence" value="ECO:0007669"/>
    <property type="project" value="UniProtKB-SubCell"/>
</dbReference>
<dbReference type="PROSITE" id="PS00028">
    <property type="entry name" value="ZINC_FINGER_C2H2_1"/>
    <property type="match status" value="4"/>
</dbReference>
<feature type="binding site" evidence="8">
    <location>
        <position position="511"/>
    </location>
    <ligand>
        <name>Zn(2+)</name>
        <dbReference type="ChEBI" id="CHEBI:29105"/>
    </ligand>
</feature>
<dbReference type="SMART" id="SM00355">
    <property type="entry name" value="ZnF_C2H2"/>
    <property type="match status" value="5"/>
</dbReference>
<dbReference type="PANTHER" id="PTHR23226:SF416">
    <property type="entry name" value="FI01424P"/>
    <property type="match status" value="1"/>
</dbReference>
<dbReference type="InterPro" id="IPR013087">
    <property type="entry name" value="Znf_C2H2_type"/>
</dbReference>
<dbReference type="FunFam" id="3.30.160.60:FF:000688">
    <property type="entry name" value="zinc finger protein 197 isoform X1"/>
    <property type="match status" value="1"/>
</dbReference>
<dbReference type="SUPFAM" id="SSF57667">
    <property type="entry name" value="beta-beta-alpha zinc fingers"/>
    <property type="match status" value="2"/>
</dbReference>
<dbReference type="Gene3D" id="3.40.1800.20">
    <property type="match status" value="1"/>
</dbReference>
<keyword evidence="2 8" id="KW-0479">Metal-binding</keyword>
<dbReference type="GO" id="GO:0030674">
    <property type="term" value="F:protein-macromolecule adaptor activity"/>
    <property type="evidence" value="ECO:0007669"/>
    <property type="project" value="UniProtKB-ARBA"/>
</dbReference>
<evidence type="ECO:0000259" key="11">
    <source>
        <dbReference type="PROSITE" id="PS51915"/>
    </source>
</evidence>
<feature type="binding site" evidence="8">
    <location>
        <position position="468"/>
    </location>
    <ligand>
        <name>Zn(2+)</name>
        <dbReference type="ChEBI" id="CHEBI:29105"/>
    </ligand>
</feature>
<keyword evidence="3" id="KW-0677">Repeat</keyword>
<dbReference type="Proteomes" id="UP000838878">
    <property type="component" value="Chromosome 5"/>
</dbReference>
<reference evidence="12" key="1">
    <citation type="submission" date="2021-12" db="EMBL/GenBank/DDBJ databases">
        <authorList>
            <person name="Martin H S."/>
        </authorList>
    </citation>
    <scope>NUCLEOTIDE SEQUENCE</scope>
</reference>
<dbReference type="GO" id="GO:0000981">
    <property type="term" value="F:DNA-binding transcription factor activity, RNA polymerase II-specific"/>
    <property type="evidence" value="ECO:0007669"/>
    <property type="project" value="TreeGrafter"/>
</dbReference>
<dbReference type="GO" id="GO:0000978">
    <property type="term" value="F:RNA polymerase II cis-regulatory region sequence-specific DNA binding"/>
    <property type="evidence" value="ECO:0007669"/>
    <property type="project" value="TreeGrafter"/>
</dbReference>
<proteinExistence type="predicted"/>
<evidence type="ECO:0000256" key="2">
    <source>
        <dbReference type="ARBA" id="ARBA00022723"/>
    </source>
</evidence>
<dbReference type="PROSITE" id="PS51915">
    <property type="entry name" value="ZAD"/>
    <property type="match status" value="1"/>
</dbReference>
<feature type="domain" description="C2H2-type" evidence="10">
    <location>
        <begin position="658"/>
        <end position="685"/>
    </location>
</feature>
<dbReference type="GO" id="GO:0008270">
    <property type="term" value="F:zinc ion binding"/>
    <property type="evidence" value="ECO:0007669"/>
    <property type="project" value="UniProtKB-UniRule"/>
</dbReference>
<feature type="domain" description="C2H2-type" evidence="10">
    <location>
        <begin position="686"/>
        <end position="713"/>
    </location>
</feature>
<dbReference type="Gene3D" id="3.30.160.60">
    <property type="entry name" value="Classic Zinc Finger"/>
    <property type="match status" value="3"/>
</dbReference>
<keyword evidence="4 7" id="KW-0863">Zinc-finger</keyword>
<feature type="binding site" evidence="8">
    <location>
        <position position="465"/>
    </location>
    <ligand>
        <name>Zn(2+)</name>
        <dbReference type="ChEBI" id="CHEBI:29105"/>
    </ligand>
</feature>
<dbReference type="InterPro" id="IPR012934">
    <property type="entry name" value="Znf_AD"/>
</dbReference>
<name>A0A8J9V5E7_9NEOP</name>
<feature type="domain" description="C2H2-type" evidence="10">
    <location>
        <begin position="630"/>
        <end position="657"/>
    </location>
</feature>
<dbReference type="Pfam" id="PF12874">
    <property type="entry name" value="zf-met"/>
    <property type="match status" value="1"/>
</dbReference>
<evidence type="ECO:0000256" key="9">
    <source>
        <dbReference type="SAM" id="MobiDB-lite"/>
    </source>
</evidence>
<keyword evidence="6" id="KW-0539">Nucleus</keyword>
<evidence type="ECO:0000256" key="5">
    <source>
        <dbReference type="ARBA" id="ARBA00022833"/>
    </source>
</evidence>
<dbReference type="FunFam" id="3.30.160.60:FF:000425">
    <property type="entry name" value="PLAG1 like zinc finger 1"/>
    <property type="match status" value="1"/>
</dbReference>
<keyword evidence="13" id="KW-1185">Reference proteome</keyword>
<dbReference type="OrthoDB" id="654211at2759"/>
<evidence type="ECO:0000256" key="7">
    <source>
        <dbReference type="PROSITE-ProRule" id="PRU00042"/>
    </source>
</evidence>
<dbReference type="Pfam" id="PF00096">
    <property type="entry name" value="zf-C2H2"/>
    <property type="match status" value="2"/>
</dbReference>
<accession>A0A8J9V5E7</accession>
<evidence type="ECO:0000259" key="10">
    <source>
        <dbReference type="PROSITE" id="PS50157"/>
    </source>
</evidence>